<dbReference type="AlphaFoldDB" id="A0A5B7D3R7"/>
<reference evidence="1 2" key="1">
    <citation type="submission" date="2019-05" db="EMBL/GenBank/DDBJ databases">
        <title>Another draft genome of Portunus trituberculatus and its Hox gene families provides insights of decapod evolution.</title>
        <authorList>
            <person name="Jeong J.-H."/>
            <person name="Song I."/>
            <person name="Kim S."/>
            <person name="Choi T."/>
            <person name="Kim D."/>
            <person name="Ryu S."/>
            <person name="Kim W."/>
        </authorList>
    </citation>
    <scope>NUCLEOTIDE SEQUENCE [LARGE SCALE GENOMIC DNA]</scope>
    <source>
        <tissue evidence="1">Muscle</tissue>
    </source>
</reference>
<gene>
    <name evidence="1" type="ORF">E2C01_008704</name>
</gene>
<evidence type="ECO:0000313" key="1">
    <source>
        <dbReference type="EMBL" id="MPC15901.1"/>
    </source>
</evidence>
<comment type="caution">
    <text evidence="1">The sequence shown here is derived from an EMBL/GenBank/DDBJ whole genome shotgun (WGS) entry which is preliminary data.</text>
</comment>
<organism evidence="1 2">
    <name type="scientific">Portunus trituberculatus</name>
    <name type="common">Swimming crab</name>
    <name type="synonym">Neptunus trituberculatus</name>
    <dbReference type="NCBI Taxonomy" id="210409"/>
    <lineage>
        <taxon>Eukaryota</taxon>
        <taxon>Metazoa</taxon>
        <taxon>Ecdysozoa</taxon>
        <taxon>Arthropoda</taxon>
        <taxon>Crustacea</taxon>
        <taxon>Multicrustacea</taxon>
        <taxon>Malacostraca</taxon>
        <taxon>Eumalacostraca</taxon>
        <taxon>Eucarida</taxon>
        <taxon>Decapoda</taxon>
        <taxon>Pleocyemata</taxon>
        <taxon>Brachyura</taxon>
        <taxon>Eubrachyura</taxon>
        <taxon>Portunoidea</taxon>
        <taxon>Portunidae</taxon>
        <taxon>Portuninae</taxon>
        <taxon>Portunus</taxon>
    </lineage>
</organism>
<evidence type="ECO:0000313" key="2">
    <source>
        <dbReference type="Proteomes" id="UP000324222"/>
    </source>
</evidence>
<sequence length="102" mass="11193">MEGETRFLDNGSALIIVIHEDILSKVPELSMPSFALSERASPTHMPKWGLLELANLDDIWEDFRAFDSYTPASPAEECHGVVATTSTLALSPITSSMPLTSW</sequence>
<proteinExistence type="predicted"/>
<dbReference type="Proteomes" id="UP000324222">
    <property type="component" value="Unassembled WGS sequence"/>
</dbReference>
<dbReference type="EMBL" id="VSRR010000462">
    <property type="protein sequence ID" value="MPC15901.1"/>
    <property type="molecule type" value="Genomic_DNA"/>
</dbReference>
<protein>
    <submittedName>
        <fullName evidence="1">Uncharacterized protein</fullName>
    </submittedName>
</protein>
<accession>A0A5B7D3R7</accession>
<name>A0A5B7D3R7_PORTR</name>
<keyword evidence="2" id="KW-1185">Reference proteome</keyword>